<sequence length="129" mass="13764">MPSPAPACRSPAAKPSPSTPQLHLSSSNLVVRVMAGPQIPGPAPDPPLDPEIKATLARAFIVPAPPYAHNYPISQPARATTLTSPPPSFNKNVTIPINREERLRTIIKNVEAHNQKVRARIIAAPLPPS</sequence>
<evidence type="ECO:0000256" key="1">
    <source>
        <dbReference type="SAM" id="MobiDB-lite"/>
    </source>
</evidence>
<dbReference type="OrthoDB" id="3946013at2759"/>
<evidence type="ECO:0000313" key="3">
    <source>
        <dbReference type="Proteomes" id="UP000250140"/>
    </source>
</evidence>
<gene>
    <name evidence="2" type="ORF">AOQ84DRAFT_410413</name>
</gene>
<proteinExistence type="predicted"/>
<dbReference type="EMBL" id="KV750007">
    <property type="protein sequence ID" value="OCL06673.1"/>
    <property type="molecule type" value="Genomic_DNA"/>
</dbReference>
<protein>
    <submittedName>
        <fullName evidence="2">Uncharacterized protein</fullName>
    </submittedName>
</protein>
<dbReference type="Proteomes" id="UP000250140">
    <property type="component" value="Unassembled WGS sequence"/>
</dbReference>
<feature type="compositionally biased region" description="Low complexity" evidence="1">
    <location>
        <begin position="1"/>
        <end position="16"/>
    </location>
</feature>
<feature type="region of interest" description="Disordered" evidence="1">
    <location>
        <begin position="1"/>
        <end position="23"/>
    </location>
</feature>
<keyword evidence="3" id="KW-1185">Reference proteome</keyword>
<organism evidence="2 3">
    <name type="scientific">Glonium stellatum</name>
    <dbReference type="NCBI Taxonomy" id="574774"/>
    <lineage>
        <taxon>Eukaryota</taxon>
        <taxon>Fungi</taxon>
        <taxon>Dikarya</taxon>
        <taxon>Ascomycota</taxon>
        <taxon>Pezizomycotina</taxon>
        <taxon>Dothideomycetes</taxon>
        <taxon>Pleosporomycetidae</taxon>
        <taxon>Gloniales</taxon>
        <taxon>Gloniaceae</taxon>
        <taxon>Glonium</taxon>
    </lineage>
</organism>
<name>A0A8E2EYG0_9PEZI</name>
<evidence type="ECO:0000313" key="2">
    <source>
        <dbReference type="EMBL" id="OCL06673.1"/>
    </source>
</evidence>
<accession>A0A8E2EYG0</accession>
<feature type="non-terminal residue" evidence="2">
    <location>
        <position position="1"/>
    </location>
</feature>
<reference evidence="2 3" key="1">
    <citation type="journal article" date="2016" name="Nat. Commun.">
        <title>Ectomycorrhizal ecology is imprinted in the genome of the dominant symbiotic fungus Cenococcum geophilum.</title>
        <authorList>
            <consortium name="DOE Joint Genome Institute"/>
            <person name="Peter M."/>
            <person name="Kohler A."/>
            <person name="Ohm R.A."/>
            <person name="Kuo A."/>
            <person name="Krutzmann J."/>
            <person name="Morin E."/>
            <person name="Arend M."/>
            <person name="Barry K.W."/>
            <person name="Binder M."/>
            <person name="Choi C."/>
            <person name="Clum A."/>
            <person name="Copeland A."/>
            <person name="Grisel N."/>
            <person name="Haridas S."/>
            <person name="Kipfer T."/>
            <person name="LaButti K."/>
            <person name="Lindquist E."/>
            <person name="Lipzen A."/>
            <person name="Maire R."/>
            <person name="Meier B."/>
            <person name="Mihaltcheva S."/>
            <person name="Molinier V."/>
            <person name="Murat C."/>
            <person name="Poggeler S."/>
            <person name="Quandt C.A."/>
            <person name="Sperisen C."/>
            <person name="Tritt A."/>
            <person name="Tisserant E."/>
            <person name="Crous P.W."/>
            <person name="Henrissat B."/>
            <person name="Nehls U."/>
            <person name="Egli S."/>
            <person name="Spatafora J.W."/>
            <person name="Grigoriev I.V."/>
            <person name="Martin F.M."/>
        </authorList>
    </citation>
    <scope>NUCLEOTIDE SEQUENCE [LARGE SCALE GENOMIC DNA]</scope>
    <source>
        <strain evidence="2 3">CBS 207.34</strain>
    </source>
</reference>
<dbReference type="AlphaFoldDB" id="A0A8E2EYG0"/>